<organism evidence="3 4">
    <name type="scientific">Paramecium pentaurelia</name>
    <dbReference type="NCBI Taxonomy" id="43138"/>
    <lineage>
        <taxon>Eukaryota</taxon>
        <taxon>Sar</taxon>
        <taxon>Alveolata</taxon>
        <taxon>Ciliophora</taxon>
        <taxon>Intramacronucleata</taxon>
        <taxon>Oligohymenophorea</taxon>
        <taxon>Peniculida</taxon>
        <taxon>Parameciidae</taxon>
        <taxon>Paramecium</taxon>
    </lineage>
</organism>
<dbReference type="Proteomes" id="UP000689195">
    <property type="component" value="Unassembled WGS sequence"/>
</dbReference>
<evidence type="ECO:0000313" key="3">
    <source>
        <dbReference type="EMBL" id="CAD8160691.1"/>
    </source>
</evidence>
<dbReference type="CDD" id="cd22284">
    <property type="entry name" value="HD_CCDC61_N"/>
    <property type="match status" value="1"/>
</dbReference>
<dbReference type="AlphaFoldDB" id="A0A8S1U5E0"/>
<keyword evidence="4" id="KW-1185">Reference proteome</keyword>
<feature type="region of interest" description="Disordered" evidence="2">
    <location>
        <begin position="361"/>
        <end position="506"/>
    </location>
</feature>
<feature type="compositionally biased region" description="Polar residues" evidence="2">
    <location>
        <begin position="492"/>
        <end position="501"/>
    </location>
</feature>
<keyword evidence="1" id="KW-0175">Coiled coil</keyword>
<dbReference type="OrthoDB" id="313513at2759"/>
<feature type="compositionally biased region" description="Low complexity" evidence="2">
    <location>
        <begin position="479"/>
        <end position="488"/>
    </location>
</feature>
<evidence type="ECO:0000256" key="2">
    <source>
        <dbReference type="SAM" id="MobiDB-lite"/>
    </source>
</evidence>
<evidence type="ECO:0000256" key="1">
    <source>
        <dbReference type="SAM" id="Coils"/>
    </source>
</evidence>
<feature type="compositionally biased region" description="Polar residues" evidence="2">
    <location>
        <begin position="440"/>
        <end position="469"/>
    </location>
</feature>
<dbReference type="InterPro" id="IPR049733">
    <property type="entry name" value="CCDC61_N"/>
</dbReference>
<comment type="caution">
    <text evidence="3">The sequence shown here is derived from an EMBL/GenBank/DDBJ whole genome shotgun (WGS) entry which is preliminary data.</text>
</comment>
<accession>A0A8S1U5E0</accession>
<protein>
    <submittedName>
        <fullName evidence="3">Uncharacterized protein</fullName>
    </submittedName>
</protein>
<feature type="coiled-coil region" evidence="1">
    <location>
        <begin position="148"/>
        <end position="266"/>
    </location>
</feature>
<name>A0A8S1U5E0_9CILI</name>
<reference evidence="3" key="1">
    <citation type="submission" date="2021-01" db="EMBL/GenBank/DDBJ databases">
        <authorList>
            <consortium name="Genoscope - CEA"/>
            <person name="William W."/>
        </authorList>
    </citation>
    <scope>NUCLEOTIDE SEQUENCE</scope>
</reference>
<feature type="compositionally biased region" description="Polar residues" evidence="2">
    <location>
        <begin position="363"/>
        <end position="378"/>
    </location>
</feature>
<sequence>MLDNPKIQLETEIILQGIQYLITIQANEHLLYIELESKYEPQIWKNTYTIDYIEELTRKTGNPKKFNVFISILQIALQKSNENVLFDILTYQDLENLKQQKQQDQSHLSRGSSTNSKINKRYLILSYQTDFEKIHYPLALNYEEQIENSRLMTKIQNLKTELQDFKSQKQNDEEFQISNSFTKSKRDIQTPDSIVNQNELLKAKVKRLEEALTQKKGAVEVDQLVRDNEDLQNMLNTSKLLYEEKMEKLEKQLNLKNTEIVMQMAEINAFKKELSQLIGRVEMDNRIKEHIKLMNDDEESKLVKAQKTIQKYEKEVEGLNQQIDSFKKQDAIQKRRINQLETELSQSMKKFNYKGVTDRLYSPYSNHSNGSRKSNYSVPNRLNSNNSSGNASPNVKQASPALSKNSRNSTQNSAAYQKPKFYNTAPMNKQPIQKKPSPARPQQQIRPNPNRASPITQQKPSPGKNNIFKQPSPPRQNYQQHKAPQQHQAKQRTNQSANNYKQPMKQVRNEYDWKSGNATELDNKINNLKNILQRAKK</sequence>
<feature type="compositionally biased region" description="Low complexity" evidence="2">
    <location>
        <begin position="380"/>
        <end position="394"/>
    </location>
</feature>
<feature type="compositionally biased region" description="Polar residues" evidence="2">
    <location>
        <begin position="395"/>
        <end position="415"/>
    </location>
</feature>
<dbReference type="EMBL" id="CAJJDO010000035">
    <property type="protein sequence ID" value="CAD8160691.1"/>
    <property type="molecule type" value="Genomic_DNA"/>
</dbReference>
<evidence type="ECO:0000313" key="4">
    <source>
        <dbReference type="Proteomes" id="UP000689195"/>
    </source>
</evidence>
<proteinExistence type="predicted"/>
<dbReference type="InterPro" id="IPR038830">
    <property type="entry name" value="CCDC186"/>
</dbReference>
<gene>
    <name evidence="3" type="ORF">PPENT_87.1.T0350113</name>
</gene>
<dbReference type="PANTHER" id="PTHR18911:SF5">
    <property type="entry name" value="COILED-COIL DOMAIN-CONTAINING PROTEIN 186"/>
    <property type="match status" value="1"/>
</dbReference>
<feature type="coiled-coil region" evidence="1">
    <location>
        <begin position="295"/>
        <end position="329"/>
    </location>
</feature>
<dbReference type="PANTHER" id="PTHR18911">
    <property type="entry name" value="CTCL TUMOR ANTIGEN HD-CL-01"/>
    <property type="match status" value="1"/>
</dbReference>